<dbReference type="AlphaFoldDB" id="A0A1Y1W813"/>
<protein>
    <submittedName>
        <fullName evidence="1">Uncharacterized protein</fullName>
    </submittedName>
</protein>
<accession>A0A1Y1W813</accession>
<dbReference type="Proteomes" id="UP000193922">
    <property type="component" value="Unassembled WGS sequence"/>
</dbReference>
<evidence type="ECO:0000313" key="2">
    <source>
        <dbReference type="Proteomes" id="UP000193922"/>
    </source>
</evidence>
<organism evidence="1 2">
    <name type="scientific">Linderina pennispora</name>
    <dbReference type="NCBI Taxonomy" id="61395"/>
    <lineage>
        <taxon>Eukaryota</taxon>
        <taxon>Fungi</taxon>
        <taxon>Fungi incertae sedis</taxon>
        <taxon>Zoopagomycota</taxon>
        <taxon>Kickxellomycotina</taxon>
        <taxon>Kickxellomycetes</taxon>
        <taxon>Kickxellales</taxon>
        <taxon>Kickxellaceae</taxon>
        <taxon>Linderina</taxon>
    </lineage>
</organism>
<gene>
    <name evidence="1" type="ORF">DL89DRAFT_161412</name>
</gene>
<name>A0A1Y1W813_9FUNG</name>
<proteinExistence type="predicted"/>
<dbReference type="GeneID" id="63800318"/>
<dbReference type="RefSeq" id="XP_040743166.1">
    <property type="nucleotide sequence ID" value="XM_040883670.1"/>
</dbReference>
<evidence type="ECO:0000313" key="1">
    <source>
        <dbReference type="EMBL" id="ORX69478.1"/>
    </source>
</evidence>
<reference evidence="1 2" key="1">
    <citation type="submission" date="2016-07" db="EMBL/GenBank/DDBJ databases">
        <title>Pervasive Adenine N6-methylation of Active Genes in Fungi.</title>
        <authorList>
            <consortium name="DOE Joint Genome Institute"/>
            <person name="Mondo S.J."/>
            <person name="Dannebaum R.O."/>
            <person name="Kuo R.C."/>
            <person name="Labutti K."/>
            <person name="Haridas S."/>
            <person name="Kuo A."/>
            <person name="Salamov A."/>
            <person name="Ahrendt S.R."/>
            <person name="Lipzen A."/>
            <person name="Sullivan W."/>
            <person name="Andreopoulos W.B."/>
            <person name="Clum A."/>
            <person name="Lindquist E."/>
            <person name="Daum C."/>
            <person name="Ramamoorthy G.K."/>
            <person name="Gryganskyi A."/>
            <person name="Culley D."/>
            <person name="Magnuson J.K."/>
            <person name="James T.Y."/>
            <person name="O'Malley M.A."/>
            <person name="Stajich J.E."/>
            <person name="Spatafora J.W."/>
            <person name="Visel A."/>
            <person name="Grigoriev I.V."/>
        </authorList>
    </citation>
    <scope>NUCLEOTIDE SEQUENCE [LARGE SCALE GENOMIC DNA]</scope>
    <source>
        <strain evidence="1 2">ATCC 12442</strain>
    </source>
</reference>
<dbReference type="EMBL" id="MCFD01000007">
    <property type="protein sequence ID" value="ORX69478.1"/>
    <property type="molecule type" value="Genomic_DNA"/>
</dbReference>
<comment type="caution">
    <text evidence="1">The sequence shown here is derived from an EMBL/GenBank/DDBJ whole genome shotgun (WGS) entry which is preliminary data.</text>
</comment>
<sequence length="73" mass="7949">MRLFTKCRYSTGAPLRTAQKGACPLVCLATVGNVEQQPPAVPKTTERRRRLVGSDCNQGPRCSRCDCSPLAVK</sequence>
<keyword evidence="2" id="KW-1185">Reference proteome</keyword>